<evidence type="ECO:0000256" key="1">
    <source>
        <dbReference type="ARBA" id="ARBA00023015"/>
    </source>
</evidence>
<dbReference type="InterPro" id="IPR004345">
    <property type="entry name" value="TB2_DP1_HVA22"/>
</dbReference>
<sequence>MKFPFSTPQNHPSSDTKPLTYTSFANITPQFGYEPTSVLDLRRSPSPVVNISESVTGISGIVSDVYPLHWDDEHILHHASLLSDDWDSMVLDLTEKDDDYTRVVTNSSDIAPFHNQNHGINFNFDHRPSNDFFESDQEFDCSQLDQLIRAVESNKPQLAQSLLVRFNQRLCSPSGKPLQRAAFYFKEALQIFLNGSHYENSKDVIQKIIAYKEFSEISPIPHFANFTANQALLDGLDGAMIIHVIDFDIGIGGQWVSFIQELANKAKSRKSLPTALRISAVVPEDYTTEASLVRESLQQFARELGVQFHIEFVVFSIFEVQLFNSIRFGNGESVGVNLSPEIFRRLKSLDTVSGFFRFLRRISPRIITFVDTEGWRYNNNNNNEDSNTSFRRNFINGLEFYSAILESLDVAGNVDLVRRIEKFLIRPKIIGTALGPGNHIFTWREMLSRTGLLPVRLSGVTESDALWLVRRSQVRGFHLAKHEGLLVLSWHEKEVVATSAWSCSVGVVLPVLNTFEAIQKKDPNEQHKWLLYWAAYGSFSVAESFAEKALSGYSAFHT</sequence>
<comment type="similarity">
    <text evidence="3">Belongs to the GRAS family.</text>
</comment>
<reference evidence="4 5" key="1">
    <citation type="journal article" date="2020" name="IScience">
        <title>Genome Sequencing of the Endangered Kingdonia uniflora (Circaeasteraceae, Ranunculales) Reveals Potential Mechanisms of Evolutionary Specialization.</title>
        <authorList>
            <person name="Sun Y."/>
            <person name="Deng T."/>
            <person name="Zhang A."/>
            <person name="Moore M.J."/>
            <person name="Landis J.B."/>
            <person name="Lin N."/>
            <person name="Zhang H."/>
            <person name="Zhang X."/>
            <person name="Huang J."/>
            <person name="Zhang X."/>
            <person name="Sun H."/>
            <person name="Wang H."/>
        </authorList>
    </citation>
    <scope>NUCLEOTIDE SEQUENCE [LARGE SCALE GENOMIC DNA]</scope>
    <source>
        <strain evidence="4">TB1705</strain>
        <tissue evidence="4">Leaf</tissue>
    </source>
</reference>
<organism evidence="4 5">
    <name type="scientific">Kingdonia uniflora</name>
    <dbReference type="NCBI Taxonomy" id="39325"/>
    <lineage>
        <taxon>Eukaryota</taxon>
        <taxon>Viridiplantae</taxon>
        <taxon>Streptophyta</taxon>
        <taxon>Embryophyta</taxon>
        <taxon>Tracheophyta</taxon>
        <taxon>Spermatophyta</taxon>
        <taxon>Magnoliopsida</taxon>
        <taxon>Ranunculales</taxon>
        <taxon>Circaeasteraceae</taxon>
        <taxon>Kingdonia</taxon>
    </lineage>
</organism>
<dbReference type="AlphaFoldDB" id="A0A7J7M4D6"/>
<dbReference type="OrthoDB" id="764992at2759"/>
<evidence type="ECO:0000256" key="3">
    <source>
        <dbReference type="PROSITE-ProRule" id="PRU01191"/>
    </source>
</evidence>
<dbReference type="InterPro" id="IPR005202">
    <property type="entry name" value="TF_GRAS"/>
</dbReference>
<comment type="caution">
    <text evidence="4">The sequence shown here is derived from an EMBL/GenBank/DDBJ whole genome shotgun (WGS) entry which is preliminary data.</text>
</comment>
<feature type="short sequence motif" description="VHIID" evidence="3">
    <location>
        <begin position="242"/>
        <end position="246"/>
    </location>
</feature>
<dbReference type="Pfam" id="PF03134">
    <property type="entry name" value="TB2_DP1_HVA22"/>
    <property type="match status" value="1"/>
</dbReference>
<proteinExistence type="inferred from homology"/>
<dbReference type="PROSITE" id="PS50985">
    <property type="entry name" value="GRAS"/>
    <property type="match status" value="1"/>
</dbReference>
<accession>A0A7J7M4D6</accession>
<evidence type="ECO:0000256" key="2">
    <source>
        <dbReference type="ARBA" id="ARBA00023163"/>
    </source>
</evidence>
<comment type="caution">
    <text evidence="3">Lacks conserved residue(s) required for the propagation of feature annotation.</text>
</comment>
<protein>
    <submittedName>
        <fullName evidence="4">Uncharacterized protein</fullName>
    </submittedName>
</protein>
<feature type="region of interest" description="Leucine repeat II (LRII)" evidence="3">
    <location>
        <begin position="292"/>
        <end position="324"/>
    </location>
</feature>
<dbReference type="Pfam" id="PF03514">
    <property type="entry name" value="GRAS"/>
    <property type="match status" value="1"/>
</dbReference>
<keyword evidence="2" id="KW-0804">Transcription</keyword>
<feature type="region of interest" description="SAW" evidence="3">
    <location>
        <begin position="425"/>
        <end position="502"/>
    </location>
</feature>
<dbReference type="EMBL" id="JACGCM010001782">
    <property type="protein sequence ID" value="KAF6149712.1"/>
    <property type="molecule type" value="Genomic_DNA"/>
</dbReference>
<dbReference type="Proteomes" id="UP000541444">
    <property type="component" value="Unassembled WGS sequence"/>
</dbReference>
<dbReference type="PANTHER" id="PTHR31636">
    <property type="entry name" value="OSJNBA0084A10.13 PROTEIN-RELATED"/>
    <property type="match status" value="1"/>
</dbReference>
<keyword evidence="1" id="KW-0805">Transcription regulation</keyword>
<keyword evidence="5" id="KW-1185">Reference proteome</keyword>
<gene>
    <name evidence="4" type="ORF">GIB67_017445</name>
</gene>
<name>A0A7J7M4D6_9MAGN</name>
<evidence type="ECO:0000313" key="4">
    <source>
        <dbReference type="EMBL" id="KAF6149712.1"/>
    </source>
</evidence>
<evidence type="ECO:0000313" key="5">
    <source>
        <dbReference type="Proteomes" id="UP000541444"/>
    </source>
</evidence>
<feature type="region of interest" description="VHIID" evidence="3">
    <location>
        <begin position="211"/>
        <end position="276"/>
    </location>
</feature>